<comment type="subcellular location">
    <subcellularLocation>
        <location evidence="2">Cell membrane</location>
        <topology evidence="2">Multi-pass membrane protein</topology>
    </subcellularLocation>
</comment>
<evidence type="ECO:0000256" key="5">
    <source>
        <dbReference type="ARBA" id="ARBA00022475"/>
    </source>
</evidence>
<dbReference type="KEGG" id="gur:Gura_3372"/>
<dbReference type="Gene3D" id="1.20.950.20">
    <property type="entry name" value="Transmembrane di-heme cytochromes, Chain C"/>
    <property type="match status" value="1"/>
</dbReference>
<dbReference type="STRING" id="351605.Gura_3372"/>
<evidence type="ECO:0000256" key="12">
    <source>
        <dbReference type="ARBA" id="ARBA00023136"/>
    </source>
</evidence>
<evidence type="ECO:0000256" key="2">
    <source>
        <dbReference type="ARBA" id="ARBA00004651"/>
    </source>
</evidence>
<dbReference type="EMBL" id="CP000698">
    <property type="protein sequence ID" value="ABQ27529.1"/>
    <property type="molecule type" value="Genomic_DNA"/>
</dbReference>
<accession>A5G6W1</accession>
<evidence type="ECO:0000256" key="9">
    <source>
        <dbReference type="ARBA" id="ARBA00022982"/>
    </source>
</evidence>
<evidence type="ECO:0000313" key="16">
    <source>
        <dbReference type="Proteomes" id="UP000006695"/>
    </source>
</evidence>
<evidence type="ECO:0000256" key="3">
    <source>
        <dbReference type="ARBA" id="ARBA00010747"/>
    </source>
</evidence>
<dbReference type="NCBIfam" id="TIGR01583">
    <property type="entry name" value="formate-DH-gamm"/>
    <property type="match status" value="1"/>
</dbReference>
<comment type="cofactor">
    <cofactor evidence="1">
        <name>heme</name>
        <dbReference type="ChEBI" id="CHEBI:30413"/>
    </cofactor>
</comment>
<feature type="transmembrane region" description="Helical" evidence="13">
    <location>
        <begin position="113"/>
        <end position="135"/>
    </location>
</feature>
<feature type="transmembrane region" description="Helical" evidence="13">
    <location>
        <begin position="53"/>
        <end position="71"/>
    </location>
</feature>
<keyword evidence="15" id="KW-0560">Oxidoreductase</keyword>
<dbReference type="OrthoDB" id="9790598at2"/>
<dbReference type="PANTHER" id="PTHR30074">
    <property type="entry name" value="FORMATE DEHYDROGENASE, NITRATE-INDUCIBLE, CYTOCHROME B556 FDN SUBUNIT"/>
    <property type="match status" value="1"/>
</dbReference>
<dbReference type="GO" id="GO:0009055">
    <property type="term" value="F:electron transfer activity"/>
    <property type="evidence" value="ECO:0007669"/>
    <property type="project" value="InterPro"/>
</dbReference>
<evidence type="ECO:0000256" key="10">
    <source>
        <dbReference type="ARBA" id="ARBA00022989"/>
    </source>
</evidence>
<evidence type="ECO:0000313" key="15">
    <source>
        <dbReference type="EMBL" id="ABQ27529.1"/>
    </source>
</evidence>
<dbReference type="SUPFAM" id="SSF81342">
    <property type="entry name" value="Transmembrane di-heme cytochromes"/>
    <property type="match status" value="1"/>
</dbReference>
<dbReference type="RefSeq" id="WP_011940190.1">
    <property type="nucleotide sequence ID" value="NC_009483.1"/>
</dbReference>
<reference evidence="15 16" key="1">
    <citation type="submission" date="2007-05" db="EMBL/GenBank/DDBJ databases">
        <title>Complete sequence of Geobacter uraniireducens Rf4.</title>
        <authorList>
            <consortium name="US DOE Joint Genome Institute"/>
            <person name="Copeland A."/>
            <person name="Lucas S."/>
            <person name="Lapidus A."/>
            <person name="Barry K."/>
            <person name="Detter J.C."/>
            <person name="Glavina del Rio T."/>
            <person name="Hammon N."/>
            <person name="Israni S."/>
            <person name="Dalin E."/>
            <person name="Tice H."/>
            <person name="Pitluck S."/>
            <person name="Chertkov O."/>
            <person name="Brettin T."/>
            <person name="Bruce D."/>
            <person name="Han C."/>
            <person name="Schmutz J."/>
            <person name="Larimer F."/>
            <person name="Land M."/>
            <person name="Hauser L."/>
            <person name="Kyrpides N."/>
            <person name="Mikhailova N."/>
            <person name="Shelobolina E."/>
            <person name="Aklujkar M."/>
            <person name="Lovley D."/>
            <person name="Richardson P."/>
        </authorList>
    </citation>
    <scope>NUCLEOTIDE SEQUENCE [LARGE SCALE GENOMIC DNA]</scope>
    <source>
        <strain evidence="15 16">Rf4</strain>
    </source>
</reference>
<dbReference type="HOGENOM" id="CLU_091368_1_1_7"/>
<dbReference type="InterPro" id="IPR011577">
    <property type="entry name" value="Cyt_b561_bac/Ni-Hgenase"/>
</dbReference>
<keyword evidence="12 13" id="KW-0472">Membrane</keyword>
<keyword evidence="10 13" id="KW-1133">Transmembrane helix</keyword>
<protein>
    <submittedName>
        <fullName evidence="15">Formate dehydrogenase (Quinone-dependent) cytochrome b subunit</fullName>
        <ecNumber evidence="15">1.2.1.2</ecNumber>
    </submittedName>
</protein>
<dbReference type="AlphaFoldDB" id="A5G6W1"/>
<dbReference type="GO" id="GO:0036397">
    <property type="term" value="F:formate dehydrogenase (quinone) activity"/>
    <property type="evidence" value="ECO:0007669"/>
    <property type="project" value="TreeGrafter"/>
</dbReference>
<keyword evidence="11" id="KW-0408">Iron</keyword>
<dbReference type="GO" id="GO:0046872">
    <property type="term" value="F:metal ion binding"/>
    <property type="evidence" value="ECO:0007669"/>
    <property type="project" value="UniProtKB-KW"/>
</dbReference>
<gene>
    <name evidence="15" type="ordered locus">Gura_3372</name>
</gene>
<dbReference type="GO" id="GO:0015944">
    <property type="term" value="P:formate oxidation"/>
    <property type="evidence" value="ECO:0007669"/>
    <property type="project" value="TreeGrafter"/>
</dbReference>
<dbReference type="GO" id="GO:0005886">
    <property type="term" value="C:plasma membrane"/>
    <property type="evidence" value="ECO:0007669"/>
    <property type="project" value="UniProtKB-SubCell"/>
</dbReference>
<feature type="domain" description="Cytochrome b561 bacterial/Ni-hydrogenase" evidence="14">
    <location>
        <begin position="7"/>
        <end position="182"/>
    </location>
</feature>
<dbReference type="GO" id="GO:0009061">
    <property type="term" value="P:anaerobic respiration"/>
    <property type="evidence" value="ECO:0007669"/>
    <property type="project" value="TreeGrafter"/>
</dbReference>
<keyword evidence="16" id="KW-1185">Reference proteome</keyword>
<keyword evidence="6" id="KW-0349">Heme</keyword>
<dbReference type="GO" id="GO:0008863">
    <property type="term" value="F:formate dehydrogenase (NAD+) activity"/>
    <property type="evidence" value="ECO:0007669"/>
    <property type="project" value="InterPro"/>
</dbReference>
<comment type="similarity">
    <text evidence="3">Belongs to the formate dehydrogenase gamma subunit family.</text>
</comment>
<sequence>MSNYIERFSAQERVLHWIVTGSFFTLLLSGLGLYSRLFNGYFTLFGGGRNAIAVHKIAGVVFFLSSLYMYLSHRKEVATFDADDRRWIEQRGGYLSREATHFNIGKYNPGQKLFALFIGAATLLLGVTGIFIWAPASFPRWLVQLSLLVHGLFFVLSVMFVIVHVYLATIGNPGTIEAMLWGRVTRPWARKHHPKWYKDVKSMNFRKEVH</sequence>
<evidence type="ECO:0000256" key="6">
    <source>
        <dbReference type="ARBA" id="ARBA00022617"/>
    </source>
</evidence>
<keyword evidence="9" id="KW-0249">Electron transport</keyword>
<dbReference type="InterPro" id="IPR016174">
    <property type="entry name" value="Di-haem_cyt_TM"/>
</dbReference>
<dbReference type="GO" id="GO:0009326">
    <property type="term" value="C:formate dehydrogenase complex"/>
    <property type="evidence" value="ECO:0007669"/>
    <property type="project" value="InterPro"/>
</dbReference>
<evidence type="ECO:0000256" key="1">
    <source>
        <dbReference type="ARBA" id="ARBA00001971"/>
    </source>
</evidence>
<evidence type="ECO:0000256" key="4">
    <source>
        <dbReference type="ARBA" id="ARBA00022448"/>
    </source>
</evidence>
<dbReference type="EC" id="1.2.1.2" evidence="15"/>
<evidence type="ECO:0000259" key="14">
    <source>
        <dbReference type="Pfam" id="PF01292"/>
    </source>
</evidence>
<dbReference type="InterPro" id="IPR051817">
    <property type="entry name" value="FDH_cytochrome_b556_subunit"/>
</dbReference>
<feature type="transmembrane region" description="Helical" evidence="13">
    <location>
        <begin position="141"/>
        <end position="167"/>
    </location>
</feature>
<keyword evidence="4" id="KW-0813">Transport</keyword>
<dbReference type="PANTHER" id="PTHR30074:SF6">
    <property type="entry name" value="FORMATE DEHYDROGENASE GAMMA SUBUNIT"/>
    <property type="match status" value="1"/>
</dbReference>
<dbReference type="Pfam" id="PF01292">
    <property type="entry name" value="Ni_hydr_CYTB"/>
    <property type="match status" value="1"/>
</dbReference>
<evidence type="ECO:0000256" key="7">
    <source>
        <dbReference type="ARBA" id="ARBA00022692"/>
    </source>
</evidence>
<feature type="transmembrane region" description="Helical" evidence="13">
    <location>
        <begin position="14"/>
        <end position="33"/>
    </location>
</feature>
<dbReference type="Proteomes" id="UP000006695">
    <property type="component" value="Chromosome"/>
</dbReference>
<name>A5G6W1_GEOUR</name>
<proteinExistence type="inferred from homology"/>
<keyword evidence="8" id="KW-0479">Metal-binding</keyword>
<keyword evidence="5" id="KW-1003">Cell membrane</keyword>
<evidence type="ECO:0000256" key="11">
    <source>
        <dbReference type="ARBA" id="ARBA00023004"/>
    </source>
</evidence>
<dbReference type="GO" id="GO:0022904">
    <property type="term" value="P:respiratory electron transport chain"/>
    <property type="evidence" value="ECO:0007669"/>
    <property type="project" value="InterPro"/>
</dbReference>
<evidence type="ECO:0000256" key="8">
    <source>
        <dbReference type="ARBA" id="ARBA00022723"/>
    </source>
</evidence>
<evidence type="ECO:0000256" key="13">
    <source>
        <dbReference type="SAM" id="Phobius"/>
    </source>
</evidence>
<keyword evidence="7 13" id="KW-0812">Transmembrane</keyword>
<organism evidence="15 16">
    <name type="scientific">Geotalea uraniireducens (strain Rf4)</name>
    <name type="common">Geobacter uraniireducens</name>
    <dbReference type="NCBI Taxonomy" id="351605"/>
    <lineage>
        <taxon>Bacteria</taxon>
        <taxon>Pseudomonadati</taxon>
        <taxon>Thermodesulfobacteriota</taxon>
        <taxon>Desulfuromonadia</taxon>
        <taxon>Geobacterales</taxon>
        <taxon>Geobacteraceae</taxon>
        <taxon>Geotalea</taxon>
    </lineage>
</organism>
<dbReference type="InterPro" id="IPR006471">
    <property type="entry name" value="Formate_DH_gsu"/>
</dbReference>